<dbReference type="InterPro" id="IPR016181">
    <property type="entry name" value="Acyl_CoA_acyltransferase"/>
</dbReference>
<evidence type="ECO:0000259" key="1">
    <source>
        <dbReference type="PROSITE" id="PS51186"/>
    </source>
</evidence>
<dbReference type="RefSeq" id="WP_119704811.1">
    <property type="nucleotide sequence ID" value="NZ_JBHSOI010000002.1"/>
</dbReference>
<proteinExistence type="predicted"/>
<dbReference type="InterPro" id="IPR053144">
    <property type="entry name" value="Acetyltransferase_Butenolide"/>
</dbReference>
<dbReference type="PROSITE" id="PS51186">
    <property type="entry name" value="GNAT"/>
    <property type="match status" value="1"/>
</dbReference>
<dbReference type="OrthoDB" id="9805924at2"/>
<dbReference type="GO" id="GO:0016747">
    <property type="term" value="F:acyltransferase activity, transferring groups other than amino-acyl groups"/>
    <property type="evidence" value="ECO:0007669"/>
    <property type="project" value="InterPro"/>
</dbReference>
<evidence type="ECO:0000313" key="3">
    <source>
        <dbReference type="Proteomes" id="UP000265581"/>
    </source>
</evidence>
<sequence>MTRAAVGAPAGYELVPDLPDVAEYRRLRERSGLSPKDDAQARGAVTGSWAGCHVVHARTSSVVAMGRVIGDGGWYFHLADIATDPDHQGLGLGSCVMRHLLGVTDQRSPAHPYVILLADPPGRRLYERFGFRESAPRSVGMVRTVVTP</sequence>
<evidence type="ECO:0000313" key="2">
    <source>
        <dbReference type="EMBL" id="REK70213.1"/>
    </source>
</evidence>
<dbReference type="Pfam" id="PF13508">
    <property type="entry name" value="Acetyltransf_7"/>
    <property type="match status" value="1"/>
</dbReference>
<keyword evidence="3" id="KW-1185">Reference proteome</keyword>
<dbReference type="CDD" id="cd04301">
    <property type="entry name" value="NAT_SF"/>
    <property type="match status" value="1"/>
</dbReference>
<name>A0A371P2N4_9ACTN</name>
<organism evidence="2 3">
    <name type="scientific">Aeromicrobium endophyticum</name>
    <dbReference type="NCBI Taxonomy" id="2292704"/>
    <lineage>
        <taxon>Bacteria</taxon>
        <taxon>Bacillati</taxon>
        <taxon>Actinomycetota</taxon>
        <taxon>Actinomycetes</taxon>
        <taxon>Propionibacteriales</taxon>
        <taxon>Nocardioidaceae</taxon>
        <taxon>Aeromicrobium</taxon>
    </lineage>
</organism>
<keyword evidence="2" id="KW-0808">Transferase</keyword>
<dbReference type="Proteomes" id="UP000265581">
    <property type="component" value="Unassembled WGS sequence"/>
</dbReference>
<dbReference type="AlphaFoldDB" id="A0A371P2N4"/>
<protein>
    <submittedName>
        <fullName evidence="2">N-acetyltransferase</fullName>
    </submittedName>
</protein>
<dbReference type="SUPFAM" id="SSF55729">
    <property type="entry name" value="Acyl-CoA N-acyltransferases (Nat)"/>
    <property type="match status" value="1"/>
</dbReference>
<dbReference type="PANTHER" id="PTHR43233">
    <property type="entry name" value="FAMILY N-ACETYLTRANSFERASE, PUTATIVE (AFU_ORTHOLOGUE AFUA_6G03350)-RELATED"/>
    <property type="match status" value="1"/>
</dbReference>
<comment type="caution">
    <text evidence="2">The sequence shown here is derived from an EMBL/GenBank/DDBJ whole genome shotgun (WGS) entry which is preliminary data.</text>
</comment>
<feature type="domain" description="N-acetyltransferase" evidence="1">
    <location>
        <begin position="12"/>
        <end position="148"/>
    </location>
</feature>
<dbReference type="PANTHER" id="PTHR43233:SF1">
    <property type="entry name" value="FAMILY N-ACETYLTRANSFERASE, PUTATIVE (AFU_ORTHOLOGUE AFUA_6G03350)-RELATED"/>
    <property type="match status" value="1"/>
</dbReference>
<dbReference type="Gene3D" id="3.40.630.30">
    <property type="match status" value="1"/>
</dbReference>
<gene>
    <name evidence="2" type="ORF">DX116_13720</name>
</gene>
<dbReference type="InterPro" id="IPR000182">
    <property type="entry name" value="GNAT_dom"/>
</dbReference>
<reference evidence="2 3" key="1">
    <citation type="submission" date="2018-08" db="EMBL/GenBank/DDBJ databases">
        <title>Aeromicrobium sp. M2KJ-4, whole genome shotgun sequence.</title>
        <authorList>
            <person name="Tuo L."/>
        </authorList>
    </citation>
    <scope>NUCLEOTIDE SEQUENCE [LARGE SCALE GENOMIC DNA]</scope>
    <source>
        <strain evidence="2 3">M2KJ-4</strain>
    </source>
</reference>
<accession>A0A371P2N4</accession>
<dbReference type="EMBL" id="QUBR01000002">
    <property type="protein sequence ID" value="REK70213.1"/>
    <property type="molecule type" value="Genomic_DNA"/>
</dbReference>